<name>A0A0R1Q705_9LACO</name>
<dbReference type="PATRIC" id="fig|1423769.4.peg.2494"/>
<gene>
    <name evidence="2" type="ORF">FD01_GL002308</name>
</gene>
<reference evidence="2 3" key="1">
    <citation type="journal article" date="2015" name="Genome Announc.">
        <title>Expanding the biotechnology potential of lactobacilli through comparative genomics of 213 strains and associated genera.</title>
        <authorList>
            <person name="Sun Z."/>
            <person name="Harris H.M."/>
            <person name="McCann A."/>
            <person name="Guo C."/>
            <person name="Argimon S."/>
            <person name="Zhang W."/>
            <person name="Yang X."/>
            <person name="Jeffery I.B."/>
            <person name="Cooney J.C."/>
            <person name="Kagawa T.F."/>
            <person name="Liu W."/>
            <person name="Song Y."/>
            <person name="Salvetti E."/>
            <person name="Wrobel A."/>
            <person name="Rasinkangas P."/>
            <person name="Parkhill J."/>
            <person name="Rea M.C."/>
            <person name="O'Sullivan O."/>
            <person name="Ritari J."/>
            <person name="Douillard F.P."/>
            <person name="Paul Ross R."/>
            <person name="Yang R."/>
            <person name="Briner A.E."/>
            <person name="Felis G.E."/>
            <person name="de Vos W.M."/>
            <person name="Barrangou R."/>
            <person name="Klaenhammer T.R."/>
            <person name="Caufield P.W."/>
            <person name="Cui Y."/>
            <person name="Zhang H."/>
            <person name="O'Toole P.W."/>
        </authorList>
    </citation>
    <scope>NUCLEOTIDE SEQUENCE [LARGE SCALE GENOMIC DNA]</scope>
    <source>
        <strain evidence="2 3">DSM 13343</strain>
    </source>
</reference>
<evidence type="ECO:0000313" key="3">
    <source>
        <dbReference type="Proteomes" id="UP000051790"/>
    </source>
</evidence>
<evidence type="ECO:0000313" key="2">
    <source>
        <dbReference type="EMBL" id="KRL40336.1"/>
    </source>
</evidence>
<sequence length="63" mass="7079">MAKKDNAVTKGVNKANVPADASSSFKPQHVNIWHTQAAQNHDFREDLSKLDDLFPDSRMGREL</sequence>
<dbReference type="RefSeq" id="WP_056964809.1">
    <property type="nucleotide sequence ID" value="NZ_AZEU01000272.1"/>
</dbReference>
<dbReference type="OrthoDB" id="2323139at2"/>
<dbReference type="EMBL" id="AZEU01000272">
    <property type="protein sequence ID" value="KRL40336.1"/>
    <property type="molecule type" value="Genomic_DNA"/>
</dbReference>
<dbReference type="AlphaFoldDB" id="A0A0R1Q705"/>
<proteinExistence type="predicted"/>
<accession>A0A0R1Q705</accession>
<keyword evidence="3" id="KW-1185">Reference proteome</keyword>
<dbReference type="Proteomes" id="UP000051790">
    <property type="component" value="Unassembled WGS sequence"/>
</dbReference>
<protein>
    <submittedName>
        <fullName evidence="2">Uncharacterized protein</fullName>
    </submittedName>
</protein>
<organism evidence="2 3">
    <name type="scientific">Lacticaseibacillus manihotivorans DSM 13343 = JCM 12514</name>
    <dbReference type="NCBI Taxonomy" id="1423769"/>
    <lineage>
        <taxon>Bacteria</taxon>
        <taxon>Bacillati</taxon>
        <taxon>Bacillota</taxon>
        <taxon>Bacilli</taxon>
        <taxon>Lactobacillales</taxon>
        <taxon>Lactobacillaceae</taxon>
        <taxon>Lacticaseibacillus</taxon>
    </lineage>
</organism>
<feature type="region of interest" description="Disordered" evidence="1">
    <location>
        <begin position="1"/>
        <end position="24"/>
    </location>
</feature>
<evidence type="ECO:0000256" key="1">
    <source>
        <dbReference type="SAM" id="MobiDB-lite"/>
    </source>
</evidence>
<comment type="caution">
    <text evidence="2">The sequence shown here is derived from an EMBL/GenBank/DDBJ whole genome shotgun (WGS) entry which is preliminary data.</text>
</comment>